<gene>
    <name evidence="1" type="ORF">IO48_01345</name>
</gene>
<evidence type="ECO:0000313" key="1">
    <source>
        <dbReference type="EMBL" id="KGQ63589.1"/>
    </source>
</evidence>
<reference evidence="1 2" key="1">
    <citation type="submission" date="2014-07" db="EMBL/GenBank/DDBJ databases">
        <title>Chaperone-usher fimbriae in a diverse selection of Gallibacterium genomes.</title>
        <authorList>
            <person name="Kudirkiene E."/>
            <person name="Bager R.J."/>
            <person name="Johnson T.J."/>
            <person name="Bojesen A.M."/>
        </authorList>
    </citation>
    <scope>NUCLEOTIDE SEQUENCE [LARGE SCALE GENOMIC DNA]</scope>
    <source>
        <strain evidence="1 2">4895</strain>
    </source>
</reference>
<organism evidence="1 2">
    <name type="scientific">Gallibacterium anatis 4895</name>
    <dbReference type="NCBI Taxonomy" id="1396510"/>
    <lineage>
        <taxon>Bacteria</taxon>
        <taxon>Pseudomonadati</taxon>
        <taxon>Pseudomonadota</taxon>
        <taxon>Gammaproteobacteria</taxon>
        <taxon>Pasteurellales</taxon>
        <taxon>Pasteurellaceae</taxon>
        <taxon>Gallibacterium</taxon>
    </lineage>
</organism>
<proteinExistence type="predicted"/>
<name>A0A0A3AQ60_9PAST</name>
<sequence length="127" mass="14241">MRIFKTKAFNKFALKNGIPDSELINAITRVEQGLIDADLGGNIIKQRIARKGQGRSGGFRSFIFYCIQNNSYFVAGISKNDRENISSQELAALKALAREYTRLTAKQIEAQIENGLFIEILPEAEDE</sequence>
<dbReference type="PIRSF" id="PIRSF018634">
    <property type="entry name" value="UCP018634"/>
    <property type="match status" value="1"/>
</dbReference>
<accession>A0A0A3AQ60</accession>
<protein>
    <submittedName>
        <fullName evidence="1">Addiction module toxin RelE</fullName>
    </submittedName>
</protein>
<dbReference type="EMBL" id="JPJQ01000005">
    <property type="protein sequence ID" value="KGQ63589.1"/>
    <property type="molecule type" value="Genomic_DNA"/>
</dbReference>
<dbReference type="Proteomes" id="UP000030554">
    <property type="component" value="Unassembled WGS sequence"/>
</dbReference>
<dbReference type="RefSeq" id="WP_039139159.1">
    <property type="nucleotide sequence ID" value="NZ_JPJQ01000005.1"/>
</dbReference>
<evidence type="ECO:0000313" key="2">
    <source>
        <dbReference type="Proteomes" id="UP000030554"/>
    </source>
</evidence>
<dbReference type="Pfam" id="PF06296">
    <property type="entry name" value="RelE"/>
    <property type="match status" value="1"/>
</dbReference>
<dbReference type="AlphaFoldDB" id="A0A0A3AQ60"/>
<dbReference type="InterPro" id="IPR009387">
    <property type="entry name" value="HigB-2"/>
</dbReference>
<comment type="caution">
    <text evidence="1">The sequence shown here is derived from an EMBL/GenBank/DDBJ whole genome shotgun (WGS) entry which is preliminary data.</text>
</comment>